<dbReference type="AlphaFoldDB" id="A0A9Y2AKA9"/>
<dbReference type="Pfam" id="PF08437">
    <property type="entry name" value="Glyco_transf_8C"/>
    <property type="match status" value="1"/>
</dbReference>
<sequence>MDFSFLDDAIKKRECITYTDTEPKINDNVFHIAYGIDANFVRPMGVAMTSIVENNQESEFVFHVLTDGLDDEGKASLREFAKQYKQHIFLYYINSIVFDRLPSTAHFTKATYNRFLLPKALAKIAKRVIYLDADILCLANFTDLLNLDFKDKVVSVVHDIDAVAKRQIRSLGLKENQYFNAGFLYIDIEAWNREHISEKALEVSFARLGQLDWLDQDALNIVLEGKVQYIDQKYDYIFDLGGNKSIENLPQNTVFVHYAGRFKPWHEWCMHPLKDDFIHYAVLSPWADVPLVQPQSYKDMKKMAKSYFYYNKVIDGLLWYAKYSLYKIKAKIGM</sequence>
<dbReference type="KEGG" id="sgbi:P3F81_01720"/>
<dbReference type="InterPro" id="IPR002495">
    <property type="entry name" value="Glyco_trans_8"/>
</dbReference>
<evidence type="ECO:0000256" key="1">
    <source>
        <dbReference type="ARBA" id="ARBA00001946"/>
    </source>
</evidence>
<proteinExistence type="inferred from homology"/>
<protein>
    <submittedName>
        <fullName evidence="10">Glycosyltransferase</fullName>
    </submittedName>
</protein>
<dbReference type="Proteomes" id="UP001243623">
    <property type="component" value="Chromosome"/>
</dbReference>
<feature type="domain" description="Glycosyl transferase family 8 C-terminal" evidence="9">
    <location>
        <begin position="276"/>
        <end position="327"/>
    </location>
</feature>
<evidence type="ECO:0000256" key="6">
    <source>
        <dbReference type="ARBA" id="ARBA00022723"/>
    </source>
</evidence>
<dbReference type="PANTHER" id="PTHR13778:SF47">
    <property type="entry name" value="LIPOPOLYSACCHARIDE 1,3-GALACTOSYLTRANSFERASE"/>
    <property type="match status" value="1"/>
</dbReference>
<evidence type="ECO:0000256" key="2">
    <source>
        <dbReference type="ARBA" id="ARBA00004713"/>
    </source>
</evidence>
<dbReference type="Gene3D" id="3.90.550.10">
    <property type="entry name" value="Spore Coat Polysaccharide Biosynthesis Protein SpsA, Chain A"/>
    <property type="match status" value="1"/>
</dbReference>
<dbReference type="InterPro" id="IPR050748">
    <property type="entry name" value="Glycosyltrans_8_dom-fam"/>
</dbReference>
<reference evidence="10" key="1">
    <citation type="submission" date="2023-03" db="EMBL/GenBank/DDBJ databases">
        <title>Selenobaculum gbiensis gen. nov. sp. nov., a new bacterium isolated from the gut microbiota of IBD patient.</title>
        <authorList>
            <person name="Yeo S."/>
            <person name="Park H."/>
            <person name="Huh C.S."/>
        </authorList>
    </citation>
    <scope>NUCLEOTIDE SEQUENCE</scope>
    <source>
        <strain evidence="10">ICN-92133</strain>
    </source>
</reference>
<evidence type="ECO:0000256" key="4">
    <source>
        <dbReference type="ARBA" id="ARBA00022676"/>
    </source>
</evidence>
<organism evidence="10 11">
    <name type="scientific">Selenobaculum gibii</name>
    <dbReference type="NCBI Taxonomy" id="3054208"/>
    <lineage>
        <taxon>Bacteria</taxon>
        <taxon>Bacillati</taxon>
        <taxon>Bacillota</taxon>
        <taxon>Negativicutes</taxon>
        <taxon>Selenomonadales</taxon>
        <taxon>Selenomonadaceae</taxon>
        <taxon>Selenobaculum</taxon>
    </lineage>
</organism>
<comment type="similarity">
    <text evidence="3">Belongs to the glycosyltransferase 8 family.</text>
</comment>
<evidence type="ECO:0000256" key="7">
    <source>
        <dbReference type="ARBA" id="ARBA00022842"/>
    </source>
</evidence>
<accession>A0A9Y2AKA9</accession>
<keyword evidence="7" id="KW-0460">Magnesium</keyword>
<name>A0A9Y2AKA9_9FIRM</name>
<dbReference type="SUPFAM" id="SSF53448">
    <property type="entry name" value="Nucleotide-diphospho-sugar transferases"/>
    <property type="match status" value="1"/>
</dbReference>
<keyword evidence="4" id="KW-0328">Glycosyltransferase</keyword>
<dbReference type="Pfam" id="PF01501">
    <property type="entry name" value="Glyco_transf_8"/>
    <property type="match status" value="1"/>
</dbReference>
<dbReference type="GO" id="GO:0008918">
    <property type="term" value="F:lipopolysaccharide 3-alpha-galactosyltransferase activity"/>
    <property type="evidence" value="ECO:0007669"/>
    <property type="project" value="InterPro"/>
</dbReference>
<keyword evidence="8" id="KW-0448">Lipopolysaccharide biosynthesis</keyword>
<dbReference type="InterPro" id="IPR013645">
    <property type="entry name" value="Glyco_transf_8N"/>
</dbReference>
<evidence type="ECO:0000256" key="5">
    <source>
        <dbReference type="ARBA" id="ARBA00022679"/>
    </source>
</evidence>
<keyword evidence="6" id="KW-0479">Metal-binding</keyword>
<keyword evidence="11" id="KW-1185">Reference proteome</keyword>
<dbReference type="InterPro" id="IPR029044">
    <property type="entry name" value="Nucleotide-diphossugar_trans"/>
</dbReference>
<evidence type="ECO:0000259" key="9">
    <source>
        <dbReference type="Pfam" id="PF08437"/>
    </source>
</evidence>
<evidence type="ECO:0000256" key="8">
    <source>
        <dbReference type="ARBA" id="ARBA00022985"/>
    </source>
</evidence>
<evidence type="ECO:0000313" key="11">
    <source>
        <dbReference type="Proteomes" id="UP001243623"/>
    </source>
</evidence>
<keyword evidence="5" id="KW-0808">Transferase</keyword>
<dbReference type="EMBL" id="CP120678">
    <property type="protein sequence ID" value="WIW71070.1"/>
    <property type="molecule type" value="Genomic_DNA"/>
</dbReference>
<dbReference type="RefSeq" id="WP_147666924.1">
    <property type="nucleotide sequence ID" value="NZ_CP120678.1"/>
</dbReference>
<dbReference type="CDD" id="cd04194">
    <property type="entry name" value="GT8_A4GalT_like"/>
    <property type="match status" value="1"/>
</dbReference>
<comment type="cofactor">
    <cofactor evidence="1">
        <name>Mg(2+)</name>
        <dbReference type="ChEBI" id="CHEBI:18420"/>
    </cofactor>
</comment>
<comment type="pathway">
    <text evidence="2">Bacterial outer membrane biogenesis; LPS core biosynthesis.</text>
</comment>
<evidence type="ECO:0000256" key="3">
    <source>
        <dbReference type="ARBA" id="ARBA00006351"/>
    </source>
</evidence>
<evidence type="ECO:0000313" key="10">
    <source>
        <dbReference type="EMBL" id="WIW71070.1"/>
    </source>
</evidence>
<dbReference type="GO" id="GO:0046872">
    <property type="term" value="F:metal ion binding"/>
    <property type="evidence" value="ECO:0007669"/>
    <property type="project" value="UniProtKB-KW"/>
</dbReference>
<gene>
    <name evidence="10" type="ORF">P3F81_01720</name>
</gene>
<dbReference type="PANTHER" id="PTHR13778">
    <property type="entry name" value="GLYCOSYLTRANSFERASE 8 DOMAIN-CONTAINING PROTEIN"/>
    <property type="match status" value="1"/>
</dbReference>